<keyword evidence="2" id="KW-1185">Reference proteome</keyword>
<organism evidence="1 2">
    <name type="scientific">Streptosporangium longisporum</name>
    <dbReference type="NCBI Taxonomy" id="46187"/>
    <lineage>
        <taxon>Bacteria</taxon>
        <taxon>Bacillati</taxon>
        <taxon>Actinomycetota</taxon>
        <taxon>Actinomycetes</taxon>
        <taxon>Streptosporangiales</taxon>
        <taxon>Streptosporangiaceae</taxon>
        <taxon>Streptosporangium</taxon>
    </lineage>
</organism>
<gene>
    <name evidence="1" type="ORF">GCM10017559_61920</name>
</gene>
<evidence type="ECO:0008006" key="3">
    <source>
        <dbReference type="Google" id="ProtNLM"/>
    </source>
</evidence>
<name>A0ABP6L0T4_9ACTN</name>
<evidence type="ECO:0000313" key="2">
    <source>
        <dbReference type="Proteomes" id="UP001499930"/>
    </source>
</evidence>
<proteinExistence type="predicted"/>
<dbReference type="RefSeq" id="WP_344901997.1">
    <property type="nucleotide sequence ID" value="NZ_BAAAWD010000016.1"/>
</dbReference>
<comment type="caution">
    <text evidence="1">The sequence shown here is derived from an EMBL/GenBank/DDBJ whole genome shotgun (WGS) entry which is preliminary data.</text>
</comment>
<protein>
    <recommendedName>
        <fullName evidence="3">ANTAR domain-containing protein</fullName>
    </recommendedName>
</protein>
<accession>A0ABP6L0T4</accession>
<evidence type="ECO:0000313" key="1">
    <source>
        <dbReference type="EMBL" id="GAA3027377.1"/>
    </source>
</evidence>
<sequence length="81" mass="8917">MTGDEWRESFDAAFERIKAADIRAAQTRAIQEVMGWVYQGNLDAARAAVAKLPADKLTELSLAATALVALADEETRRRARP</sequence>
<dbReference type="EMBL" id="BAAAWD010000016">
    <property type="protein sequence ID" value="GAA3027377.1"/>
    <property type="molecule type" value="Genomic_DNA"/>
</dbReference>
<dbReference type="Proteomes" id="UP001499930">
    <property type="component" value="Unassembled WGS sequence"/>
</dbReference>
<reference evidence="2" key="1">
    <citation type="journal article" date="2019" name="Int. J. Syst. Evol. Microbiol.">
        <title>The Global Catalogue of Microorganisms (GCM) 10K type strain sequencing project: providing services to taxonomists for standard genome sequencing and annotation.</title>
        <authorList>
            <consortium name="The Broad Institute Genomics Platform"/>
            <consortium name="The Broad Institute Genome Sequencing Center for Infectious Disease"/>
            <person name="Wu L."/>
            <person name="Ma J."/>
        </authorList>
    </citation>
    <scope>NUCLEOTIDE SEQUENCE [LARGE SCALE GENOMIC DNA]</scope>
    <source>
        <strain evidence="2">JCM 3106</strain>
    </source>
</reference>